<dbReference type="Pfam" id="PF01485">
    <property type="entry name" value="IBR"/>
    <property type="match status" value="1"/>
</dbReference>
<evidence type="ECO:0000256" key="7">
    <source>
        <dbReference type="ARBA" id="ARBA00022786"/>
    </source>
</evidence>
<evidence type="ECO:0000313" key="12">
    <source>
        <dbReference type="Proteomes" id="UP000019335"/>
    </source>
</evidence>
<sequence>MRERLAAFSCKNFNAQPPEDTPTRIDCKFLSPRFFLQKILPPEPSTYYFNNVFKGKINKRSHGPSTNASTTLSGLSTMFHRLRRKNDDFNTKKSLSTSYLTSHHYCPICLEWLPPKHPLRFLSLLLKREGLNFAAATACCPSGHEYCIPCLTIYVNVSINEGRTSHETLRCPLTHCSTPFQDTLLHSLATAEAWEKHKYFVNEAKVCQNPLLRWCPQSNCNGVARLTHAPQQDHEGIYVSATCPVCSEGFCGNCGGDPHRSKKCDQSGNQAYAMWKKRKGDAVKPCPGCGHHIEKGIGCNAMTCTRCRTKWCWSCGLKANACTCVGMRFAMWHEENQQFPPLHILFNGMIIMVATAWVLVILSVCLLTSFFYGTDKMVRRILFYRRLLYETCSFVWNDVTELVTRPLQK</sequence>
<dbReference type="EC" id="2.3.2.31" evidence="2"/>
<proteinExistence type="predicted"/>
<dbReference type="Proteomes" id="UP000019335">
    <property type="component" value="Chromosome 7"/>
</dbReference>
<keyword evidence="7" id="KW-0833">Ubl conjugation pathway</keyword>
<evidence type="ECO:0000256" key="4">
    <source>
        <dbReference type="ARBA" id="ARBA00022723"/>
    </source>
</evidence>
<evidence type="ECO:0000313" key="11">
    <source>
        <dbReference type="EMBL" id="EWM26925.1"/>
    </source>
</evidence>
<dbReference type="AlphaFoldDB" id="W7TIV0"/>
<evidence type="ECO:0000259" key="10">
    <source>
        <dbReference type="PROSITE" id="PS51873"/>
    </source>
</evidence>
<evidence type="ECO:0000256" key="3">
    <source>
        <dbReference type="ARBA" id="ARBA00022679"/>
    </source>
</evidence>
<evidence type="ECO:0000256" key="6">
    <source>
        <dbReference type="ARBA" id="ARBA00022771"/>
    </source>
</evidence>
<comment type="caution">
    <text evidence="11">The sequence shown here is derived from an EMBL/GenBank/DDBJ whole genome shotgun (WGS) entry which is preliminary data.</text>
</comment>
<dbReference type="SMART" id="SM00647">
    <property type="entry name" value="IBR"/>
    <property type="match status" value="2"/>
</dbReference>
<keyword evidence="9" id="KW-0812">Transmembrane</keyword>
<name>W7TIV0_9STRA</name>
<feature type="transmembrane region" description="Helical" evidence="9">
    <location>
        <begin position="344"/>
        <end position="372"/>
    </location>
</feature>
<evidence type="ECO:0000256" key="1">
    <source>
        <dbReference type="ARBA" id="ARBA00001798"/>
    </source>
</evidence>
<dbReference type="InterPro" id="IPR002867">
    <property type="entry name" value="IBR_dom"/>
</dbReference>
<dbReference type="InterPro" id="IPR013083">
    <property type="entry name" value="Znf_RING/FYVE/PHD"/>
</dbReference>
<reference evidence="11 12" key="1">
    <citation type="journal article" date="2014" name="Mol. Plant">
        <title>Chromosome Scale Genome Assembly and Transcriptome Profiling of Nannochloropsis gaditana in Nitrogen Depletion.</title>
        <authorList>
            <person name="Corteggiani Carpinelli E."/>
            <person name="Telatin A."/>
            <person name="Vitulo N."/>
            <person name="Forcato C."/>
            <person name="D'Angelo M."/>
            <person name="Schiavon R."/>
            <person name="Vezzi A."/>
            <person name="Giacometti G.M."/>
            <person name="Morosinotto T."/>
            <person name="Valle G."/>
        </authorList>
    </citation>
    <scope>NUCLEOTIDE SEQUENCE [LARGE SCALE GENOMIC DNA]</scope>
    <source>
        <strain evidence="11 12">B-31</strain>
    </source>
</reference>
<evidence type="ECO:0000256" key="8">
    <source>
        <dbReference type="ARBA" id="ARBA00022833"/>
    </source>
</evidence>
<dbReference type="PROSITE" id="PS51873">
    <property type="entry name" value="TRIAD"/>
    <property type="match status" value="1"/>
</dbReference>
<keyword evidence="9" id="KW-1133">Transmembrane helix</keyword>
<dbReference type="Gene3D" id="1.20.120.1750">
    <property type="match status" value="1"/>
</dbReference>
<dbReference type="GO" id="GO:0016567">
    <property type="term" value="P:protein ubiquitination"/>
    <property type="evidence" value="ECO:0007669"/>
    <property type="project" value="InterPro"/>
</dbReference>
<keyword evidence="12" id="KW-1185">Reference proteome</keyword>
<keyword evidence="4" id="KW-0479">Metal-binding</keyword>
<organism evidence="11 12">
    <name type="scientific">Nannochloropsis gaditana</name>
    <dbReference type="NCBI Taxonomy" id="72520"/>
    <lineage>
        <taxon>Eukaryota</taxon>
        <taxon>Sar</taxon>
        <taxon>Stramenopiles</taxon>
        <taxon>Ochrophyta</taxon>
        <taxon>Eustigmatophyceae</taxon>
        <taxon>Eustigmatales</taxon>
        <taxon>Monodopsidaceae</taxon>
        <taxon>Nannochloropsis</taxon>
    </lineage>
</organism>
<dbReference type="GO" id="GO:0061630">
    <property type="term" value="F:ubiquitin protein ligase activity"/>
    <property type="evidence" value="ECO:0007669"/>
    <property type="project" value="UniProtKB-EC"/>
</dbReference>
<dbReference type="SUPFAM" id="SSF57850">
    <property type="entry name" value="RING/U-box"/>
    <property type="match status" value="2"/>
</dbReference>
<keyword evidence="5" id="KW-0677">Repeat</keyword>
<dbReference type="InterPro" id="IPR044066">
    <property type="entry name" value="TRIAD_supradom"/>
</dbReference>
<keyword evidence="3" id="KW-0808">Transferase</keyword>
<dbReference type="Gene3D" id="3.30.40.10">
    <property type="entry name" value="Zinc/RING finger domain, C3HC4 (zinc finger)"/>
    <property type="match status" value="1"/>
</dbReference>
<gene>
    <name evidence="11" type="ORF">Naga_100284g3</name>
</gene>
<keyword evidence="8" id="KW-0862">Zinc</keyword>
<dbReference type="EMBL" id="AZIL01000565">
    <property type="protein sequence ID" value="EWM26925.1"/>
    <property type="molecule type" value="Genomic_DNA"/>
</dbReference>
<keyword evidence="6" id="KW-0863">Zinc-finger</keyword>
<evidence type="ECO:0000256" key="5">
    <source>
        <dbReference type="ARBA" id="ARBA00022737"/>
    </source>
</evidence>
<evidence type="ECO:0000256" key="9">
    <source>
        <dbReference type="SAM" id="Phobius"/>
    </source>
</evidence>
<keyword evidence="9" id="KW-0472">Membrane</keyword>
<dbReference type="Pfam" id="PF22191">
    <property type="entry name" value="IBR_1"/>
    <property type="match status" value="1"/>
</dbReference>
<dbReference type="PANTHER" id="PTHR11685">
    <property type="entry name" value="RBR FAMILY RING FINGER AND IBR DOMAIN-CONTAINING"/>
    <property type="match status" value="1"/>
</dbReference>
<dbReference type="GO" id="GO:0008270">
    <property type="term" value="F:zinc ion binding"/>
    <property type="evidence" value="ECO:0007669"/>
    <property type="project" value="UniProtKB-KW"/>
</dbReference>
<accession>W7TIV0</accession>
<dbReference type="InterPro" id="IPR031127">
    <property type="entry name" value="E3_UB_ligase_RBR"/>
</dbReference>
<dbReference type="OrthoDB" id="1431934at2759"/>
<dbReference type="CDD" id="cd20335">
    <property type="entry name" value="BRcat_RBR"/>
    <property type="match status" value="1"/>
</dbReference>
<evidence type="ECO:0000256" key="2">
    <source>
        <dbReference type="ARBA" id="ARBA00012251"/>
    </source>
</evidence>
<feature type="domain" description="RING-type" evidence="10">
    <location>
        <begin position="102"/>
        <end position="333"/>
    </location>
</feature>
<protein>
    <recommendedName>
        <fullName evidence="2">RBR-type E3 ubiquitin transferase</fullName>
        <ecNumber evidence="2">2.3.2.31</ecNumber>
    </recommendedName>
</protein>
<comment type="catalytic activity">
    <reaction evidence="1">
        <text>[E2 ubiquitin-conjugating enzyme]-S-ubiquitinyl-L-cysteine + [acceptor protein]-L-lysine = [E2 ubiquitin-conjugating enzyme]-L-cysteine + [acceptor protein]-N(6)-ubiquitinyl-L-lysine.</text>
        <dbReference type="EC" id="2.3.2.31"/>
    </reaction>
</comment>